<dbReference type="AlphaFoldDB" id="A0A0R1E3K7"/>
<organism evidence="1 2">
    <name type="scientific">Drosophila yakuba</name>
    <name type="common">Fruit fly</name>
    <dbReference type="NCBI Taxonomy" id="7245"/>
    <lineage>
        <taxon>Eukaryota</taxon>
        <taxon>Metazoa</taxon>
        <taxon>Ecdysozoa</taxon>
        <taxon>Arthropoda</taxon>
        <taxon>Hexapoda</taxon>
        <taxon>Insecta</taxon>
        <taxon>Pterygota</taxon>
        <taxon>Neoptera</taxon>
        <taxon>Endopterygota</taxon>
        <taxon>Diptera</taxon>
        <taxon>Brachycera</taxon>
        <taxon>Muscomorpha</taxon>
        <taxon>Ephydroidea</taxon>
        <taxon>Drosophilidae</taxon>
        <taxon>Drosophila</taxon>
        <taxon>Sophophora</taxon>
    </lineage>
</organism>
<keyword evidence="2" id="KW-1185">Reference proteome</keyword>
<evidence type="ECO:0000313" key="2">
    <source>
        <dbReference type="Proteomes" id="UP000002282"/>
    </source>
</evidence>
<dbReference type="Proteomes" id="UP000002282">
    <property type="component" value="Chromosome 3R"/>
</dbReference>
<sequence>MTSFRTASWPRKIRMSQVIKNLFHSPLSVEHVFPQIYHKSSRHMKAAIVRIPIAICFKALMKMNRSRGDRWRKMAEMLLSLCVIDKAEDVVLDIIMLKVFGE</sequence>
<protein>
    <submittedName>
        <fullName evidence="1">Uncharacterized protein</fullName>
    </submittedName>
</protein>
<reference evidence="1 2" key="2">
    <citation type="journal article" date="2007" name="PLoS Biol.">
        <title>Principles of genome evolution in the Drosophila melanogaster species group.</title>
        <authorList>
            <person name="Ranz J.M."/>
            <person name="Maurin D."/>
            <person name="Chan Y.S."/>
            <person name="von Grotthuss M."/>
            <person name="Hillier L.W."/>
            <person name="Roote J."/>
            <person name="Ashburner M."/>
            <person name="Bergman C.M."/>
        </authorList>
    </citation>
    <scope>NUCLEOTIDE SEQUENCE [LARGE SCALE GENOMIC DNA]</scope>
    <source>
        <strain evidence="2">Tai18E2 / Tucson 14021-0261.01</strain>
    </source>
</reference>
<proteinExistence type="predicted"/>
<gene>
    <name evidence="1" type="primary">Dyak\GE28339</name>
    <name evidence="1" type="synonym">GE28339</name>
    <name evidence="1" type="ORF">Dyak_GE28339</name>
</gene>
<dbReference type="EMBL" id="CM000160">
    <property type="protein sequence ID" value="KRK02803.1"/>
    <property type="molecule type" value="Genomic_DNA"/>
</dbReference>
<accession>A0A0R1E3K7</accession>
<name>A0A0R1E3K7_DROYA</name>
<dbReference type="OrthoDB" id="7853848at2759"/>
<dbReference type="KEGG" id="dya:Dyak_GE28339"/>
<evidence type="ECO:0000313" key="1">
    <source>
        <dbReference type="EMBL" id="KRK02803.1"/>
    </source>
</evidence>
<reference evidence="1 2" key="1">
    <citation type="journal article" date="2007" name="Nature">
        <title>Evolution of genes and genomes on the Drosophila phylogeny.</title>
        <authorList>
            <consortium name="Drosophila 12 Genomes Consortium"/>
            <person name="Clark A.G."/>
            <person name="Eisen M.B."/>
            <person name="Smith D.R."/>
            <person name="Bergman C.M."/>
            <person name="Oliver B."/>
            <person name="Markow T.A."/>
            <person name="Kaufman T.C."/>
            <person name="Kellis M."/>
            <person name="Gelbart W."/>
            <person name="Iyer V.N."/>
            <person name="Pollard D.A."/>
            <person name="Sackton T.B."/>
            <person name="Larracuente A.M."/>
            <person name="Singh N.D."/>
            <person name="Abad J.P."/>
            <person name="Abt D.N."/>
            <person name="Adryan B."/>
            <person name="Aguade M."/>
            <person name="Akashi H."/>
            <person name="Anderson W.W."/>
            <person name="Aquadro C.F."/>
            <person name="Ardell D.H."/>
            <person name="Arguello R."/>
            <person name="Artieri C.G."/>
            <person name="Barbash D.A."/>
            <person name="Barker D."/>
            <person name="Barsanti P."/>
            <person name="Batterham P."/>
            <person name="Batzoglou S."/>
            <person name="Begun D."/>
            <person name="Bhutkar A."/>
            <person name="Blanco E."/>
            <person name="Bosak S.A."/>
            <person name="Bradley R.K."/>
            <person name="Brand A.D."/>
            <person name="Brent M.R."/>
            <person name="Brooks A.N."/>
            <person name="Brown R.H."/>
            <person name="Butlin R.K."/>
            <person name="Caggese C."/>
            <person name="Calvi B.R."/>
            <person name="Bernardo de Carvalho A."/>
            <person name="Caspi A."/>
            <person name="Castrezana S."/>
            <person name="Celniker S.E."/>
            <person name="Chang J.L."/>
            <person name="Chapple C."/>
            <person name="Chatterji S."/>
            <person name="Chinwalla A."/>
            <person name="Civetta A."/>
            <person name="Clifton S.W."/>
            <person name="Comeron J.M."/>
            <person name="Costello J.C."/>
            <person name="Coyne J.A."/>
            <person name="Daub J."/>
            <person name="David R.G."/>
            <person name="Delcher A.L."/>
            <person name="Delehaunty K."/>
            <person name="Do C.B."/>
            <person name="Ebling H."/>
            <person name="Edwards K."/>
            <person name="Eickbush T."/>
            <person name="Evans J.D."/>
            <person name="Filipski A."/>
            <person name="Findeiss S."/>
            <person name="Freyhult E."/>
            <person name="Fulton L."/>
            <person name="Fulton R."/>
            <person name="Garcia A.C."/>
            <person name="Gardiner A."/>
            <person name="Garfield D.A."/>
            <person name="Garvin B.E."/>
            <person name="Gibson G."/>
            <person name="Gilbert D."/>
            <person name="Gnerre S."/>
            <person name="Godfrey J."/>
            <person name="Good R."/>
            <person name="Gotea V."/>
            <person name="Gravely B."/>
            <person name="Greenberg A.J."/>
            <person name="Griffiths-Jones S."/>
            <person name="Gross S."/>
            <person name="Guigo R."/>
            <person name="Gustafson E.A."/>
            <person name="Haerty W."/>
            <person name="Hahn M.W."/>
            <person name="Halligan D.L."/>
            <person name="Halpern A.L."/>
            <person name="Halter G.M."/>
            <person name="Han M.V."/>
            <person name="Heger A."/>
            <person name="Hillier L."/>
            <person name="Hinrichs A.S."/>
            <person name="Holmes I."/>
            <person name="Hoskins R.A."/>
            <person name="Hubisz M.J."/>
            <person name="Hultmark D."/>
            <person name="Huntley M.A."/>
            <person name="Jaffe D.B."/>
            <person name="Jagadeeshan S."/>
            <person name="Jeck W.R."/>
            <person name="Johnson J."/>
            <person name="Jones C.D."/>
            <person name="Jordan W.C."/>
            <person name="Karpen G.H."/>
            <person name="Kataoka E."/>
            <person name="Keightley P.D."/>
            <person name="Kheradpour P."/>
            <person name="Kirkness E.F."/>
            <person name="Koerich L.B."/>
            <person name="Kristiansen K."/>
            <person name="Kudrna D."/>
            <person name="Kulathinal R.J."/>
            <person name="Kumar S."/>
            <person name="Kwok R."/>
            <person name="Lander E."/>
            <person name="Langley C.H."/>
            <person name="Lapoint R."/>
            <person name="Lazzaro B.P."/>
            <person name="Lee S.J."/>
            <person name="Levesque L."/>
            <person name="Li R."/>
            <person name="Lin C.F."/>
            <person name="Lin M.F."/>
            <person name="Lindblad-Toh K."/>
            <person name="Llopart A."/>
            <person name="Long M."/>
            <person name="Low L."/>
            <person name="Lozovsky E."/>
            <person name="Lu J."/>
            <person name="Luo M."/>
            <person name="Machado C.A."/>
            <person name="Makalowski W."/>
            <person name="Marzo M."/>
            <person name="Matsuda M."/>
            <person name="Matzkin L."/>
            <person name="McAllister B."/>
            <person name="McBride C.S."/>
            <person name="McKernan B."/>
            <person name="McKernan K."/>
            <person name="Mendez-Lago M."/>
            <person name="Minx P."/>
            <person name="Mollenhauer M.U."/>
            <person name="Montooth K."/>
            <person name="Mount S.M."/>
            <person name="Mu X."/>
            <person name="Myers E."/>
            <person name="Negre B."/>
            <person name="Newfeld S."/>
            <person name="Nielsen R."/>
            <person name="Noor M.A."/>
            <person name="O'Grady P."/>
            <person name="Pachter L."/>
            <person name="Papaceit M."/>
            <person name="Parisi M.J."/>
            <person name="Parisi M."/>
            <person name="Parts L."/>
            <person name="Pedersen J.S."/>
            <person name="Pesole G."/>
            <person name="Phillippy A.M."/>
            <person name="Ponting C.P."/>
            <person name="Pop M."/>
            <person name="Porcelli D."/>
            <person name="Powell J.R."/>
            <person name="Prohaska S."/>
            <person name="Pruitt K."/>
            <person name="Puig M."/>
            <person name="Quesneville H."/>
            <person name="Ram K.R."/>
            <person name="Rand D."/>
            <person name="Rasmussen M.D."/>
            <person name="Reed L.K."/>
            <person name="Reenan R."/>
            <person name="Reily A."/>
            <person name="Remington K.A."/>
            <person name="Rieger T.T."/>
            <person name="Ritchie M.G."/>
            <person name="Robin C."/>
            <person name="Rogers Y.H."/>
            <person name="Rohde C."/>
            <person name="Rozas J."/>
            <person name="Rubenfield M.J."/>
            <person name="Ruiz A."/>
            <person name="Russo S."/>
            <person name="Salzberg S.L."/>
            <person name="Sanchez-Gracia A."/>
            <person name="Saranga D.J."/>
            <person name="Sato H."/>
            <person name="Schaeffer S.W."/>
            <person name="Schatz M.C."/>
            <person name="Schlenke T."/>
            <person name="Schwartz R."/>
            <person name="Segarra C."/>
            <person name="Singh R.S."/>
            <person name="Sirot L."/>
            <person name="Sirota M."/>
            <person name="Sisneros N.B."/>
            <person name="Smith C.D."/>
            <person name="Smith T.F."/>
            <person name="Spieth J."/>
            <person name="Stage D.E."/>
            <person name="Stark A."/>
            <person name="Stephan W."/>
            <person name="Strausberg R.L."/>
            <person name="Strempel S."/>
            <person name="Sturgill D."/>
            <person name="Sutton G."/>
            <person name="Sutton G.G."/>
            <person name="Tao W."/>
            <person name="Teichmann S."/>
            <person name="Tobari Y.N."/>
            <person name="Tomimura Y."/>
            <person name="Tsolas J.M."/>
            <person name="Valente V.L."/>
            <person name="Venter E."/>
            <person name="Venter J.C."/>
            <person name="Vicario S."/>
            <person name="Vieira F.G."/>
            <person name="Vilella A.J."/>
            <person name="Villasante A."/>
            <person name="Walenz B."/>
            <person name="Wang J."/>
            <person name="Wasserman M."/>
            <person name="Watts T."/>
            <person name="Wilson D."/>
            <person name="Wilson R.K."/>
            <person name="Wing R.A."/>
            <person name="Wolfner M.F."/>
            <person name="Wong A."/>
            <person name="Wong G.K."/>
            <person name="Wu C.I."/>
            <person name="Wu G."/>
            <person name="Yamamoto D."/>
            <person name="Yang H.P."/>
            <person name="Yang S.P."/>
            <person name="Yorke J.A."/>
            <person name="Yoshida K."/>
            <person name="Zdobnov E."/>
            <person name="Zhang P."/>
            <person name="Zhang Y."/>
            <person name="Zimin A.V."/>
            <person name="Baldwin J."/>
            <person name="Abdouelleil A."/>
            <person name="Abdulkadir J."/>
            <person name="Abebe A."/>
            <person name="Abera B."/>
            <person name="Abreu J."/>
            <person name="Acer S.C."/>
            <person name="Aftuck L."/>
            <person name="Alexander A."/>
            <person name="An P."/>
            <person name="Anderson E."/>
            <person name="Anderson S."/>
            <person name="Arachi H."/>
            <person name="Azer M."/>
            <person name="Bachantsang P."/>
            <person name="Barry A."/>
            <person name="Bayul T."/>
            <person name="Berlin A."/>
            <person name="Bessette D."/>
            <person name="Bloom T."/>
            <person name="Blye J."/>
            <person name="Boguslavskiy L."/>
            <person name="Bonnet C."/>
            <person name="Boukhgalter B."/>
            <person name="Bourzgui I."/>
            <person name="Brown A."/>
            <person name="Cahill P."/>
            <person name="Channer S."/>
            <person name="Cheshatsang Y."/>
            <person name="Chuda L."/>
            <person name="Citroen M."/>
            <person name="Collymore A."/>
            <person name="Cooke P."/>
            <person name="Costello M."/>
            <person name="D'Aco K."/>
            <person name="Daza R."/>
            <person name="De Haan G."/>
            <person name="DeGray S."/>
            <person name="DeMaso C."/>
            <person name="Dhargay N."/>
            <person name="Dooley K."/>
            <person name="Dooley E."/>
            <person name="Doricent M."/>
            <person name="Dorje P."/>
            <person name="Dorjee K."/>
            <person name="Dupes A."/>
            <person name="Elong R."/>
            <person name="Falk J."/>
            <person name="Farina A."/>
            <person name="Faro S."/>
            <person name="Ferguson D."/>
            <person name="Fisher S."/>
            <person name="Foley C.D."/>
            <person name="Franke A."/>
            <person name="Friedrich D."/>
            <person name="Gadbois L."/>
            <person name="Gearin G."/>
            <person name="Gearin C.R."/>
            <person name="Giannoukos G."/>
            <person name="Goode T."/>
            <person name="Graham J."/>
            <person name="Grandbois E."/>
            <person name="Grewal S."/>
            <person name="Gyaltsen K."/>
            <person name="Hafez N."/>
            <person name="Hagos B."/>
            <person name="Hall J."/>
            <person name="Henson C."/>
            <person name="Hollinger A."/>
            <person name="Honan T."/>
            <person name="Huard M.D."/>
            <person name="Hughes L."/>
            <person name="Hurhula B."/>
            <person name="Husby M.E."/>
            <person name="Kamat A."/>
            <person name="Kanga B."/>
            <person name="Kashin S."/>
            <person name="Khazanovich D."/>
            <person name="Kisner P."/>
            <person name="Lance K."/>
            <person name="Lara M."/>
            <person name="Lee W."/>
            <person name="Lennon N."/>
            <person name="Letendre F."/>
            <person name="LeVine R."/>
            <person name="Lipovsky A."/>
            <person name="Liu X."/>
            <person name="Liu J."/>
            <person name="Liu S."/>
            <person name="Lokyitsang T."/>
            <person name="Lokyitsang Y."/>
            <person name="Lubonja R."/>
            <person name="Lui A."/>
            <person name="MacDonald P."/>
            <person name="Magnisalis V."/>
            <person name="Maru K."/>
            <person name="Matthews C."/>
            <person name="McCusker W."/>
            <person name="McDonough S."/>
            <person name="Mehta T."/>
            <person name="Meldrim J."/>
            <person name="Meneus L."/>
            <person name="Mihai O."/>
            <person name="Mihalev A."/>
            <person name="Mihova T."/>
            <person name="Mittelman R."/>
            <person name="Mlenga V."/>
            <person name="Montmayeur A."/>
            <person name="Mulrain L."/>
            <person name="Navidi A."/>
            <person name="Naylor J."/>
            <person name="Negash T."/>
            <person name="Nguyen T."/>
            <person name="Nguyen N."/>
            <person name="Nicol R."/>
            <person name="Norbu C."/>
            <person name="Norbu N."/>
            <person name="Novod N."/>
            <person name="O'Neill B."/>
            <person name="Osman S."/>
            <person name="Markiewicz E."/>
            <person name="Oyono O.L."/>
            <person name="Patti C."/>
            <person name="Phunkhang P."/>
            <person name="Pierre F."/>
            <person name="Priest M."/>
            <person name="Raghuraman S."/>
            <person name="Rege F."/>
            <person name="Reyes R."/>
            <person name="Rise C."/>
            <person name="Rogov P."/>
            <person name="Ross K."/>
            <person name="Ryan E."/>
            <person name="Settipalli S."/>
            <person name="Shea T."/>
            <person name="Sherpa N."/>
            <person name="Shi L."/>
            <person name="Shih D."/>
            <person name="Sparrow T."/>
            <person name="Spaulding J."/>
            <person name="Stalker J."/>
            <person name="Stange-Thomann N."/>
            <person name="Stavropoulos S."/>
            <person name="Stone C."/>
            <person name="Strader C."/>
            <person name="Tesfaye S."/>
            <person name="Thomson T."/>
            <person name="Thoulutsang Y."/>
            <person name="Thoulutsang D."/>
            <person name="Topham K."/>
            <person name="Topping I."/>
            <person name="Tsamla T."/>
            <person name="Vassiliev H."/>
            <person name="Vo A."/>
            <person name="Wangchuk T."/>
            <person name="Wangdi T."/>
            <person name="Weiand M."/>
            <person name="Wilkinson J."/>
            <person name="Wilson A."/>
            <person name="Yadav S."/>
            <person name="Young G."/>
            <person name="Yu Q."/>
            <person name="Zembek L."/>
            <person name="Zhong D."/>
            <person name="Zimmer A."/>
            <person name="Zwirko Z."/>
            <person name="Jaffe D.B."/>
            <person name="Alvarez P."/>
            <person name="Brockman W."/>
            <person name="Butler J."/>
            <person name="Chin C."/>
            <person name="Gnerre S."/>
            <person name="Grabherr M."/>
            <person name="Kleber M."/>
            <person name="Mauceli E."/>
            <person name="MacCallum I."/>
        </authorList>
    </citation>
    <scope>NUCLEOTIDE SEQUENCE [LARGE SCALE GENOMIC DNA]</scope>
    <source>
        <strain evidence="2">Tai18E2 / Tucson 14021-0261.01</strain>
    </source>
</reference>